<name>H5USB9_9MICO</name>
<feature type="compositionally biased region" description="Basic and acidic residues" evidence="1">
    <location>
        <begin position="23"/>
        <end position="35"/>
    </location>
</feature>
<dbReference type="AlphaFoldDB" id="H5USB9"/>
<evidence type="ECO:0000256" key="1">
    <source>
        <dbReference type="SAM" id="MobiDB-lite"/>
    </source>
</evidence>
<feature type="region of interest" description="Disordered" evidence="1">
    <location>
        <begin position="223"/>
        <end position="314"/>
    </location>
</feature>
<dbReference type="InterPro" id="IPR053927">
    <property type="entry name" value="FlgK_helical"/>
</dbReference>
<sequence length="314" mass="33351">MTSMPDLSTAGRGVPLSVLGVSGRHDVTPSRETRTDPGAQTVDPLEPIGDSASVRAETRRLVADRYALETQSRTAEGLKEALAETSRQVQPQVADLRRLYEQPRPADEGAARAQEDATLAAATEAAQRTRASAARLAALRITNQEKAVRIAEEAVTDAHRLAELNDELTAQTPPTAARRTDIQARQRQLADGLAEKVGATIRENPDGTVDATLDDRALVVGGRAETLEVDRPVSSRPEPTPGGRPRRHLSGGPAPHRGAAPLPRPGARPAGRAGDALRAPGRRRHGSDGPPHRTGRGRYGPRRGAAPTRGPDGR</sequence>
<accession>H5USB9</accession>
<evidence type="ECO:0000313" key="4">
    <source>
        <dbReference type="Proteomes" id="UP000004367"/>
    </source>
</evidence>
<proteinExistence type="predicted"/>
<gene>
    <name evidence="3" type="ORF">MOPEL_078_00160</name>
</gene>
<dbReference type="OrthoDB" id="9802553at2"/>
<evidence type="ECO:0000259" key="2">
    <source>
        <dbReference type="Pfam" id="PF22638"/>
    </source>
</evidence>
<dbReference type="Pfam" id="PF22638">
    <property type="entry name" value="FlgK_D1"/>
    <property type="match status" value="1"/>
</dbReference>
<feature type="region of interest" description="Disordered" evidence="1">
    <location>
        <begin position="1"/>
        <end position="53"/>
    </location>
</feature>
<evidence type="ECO:0000313" key="3">
    <source>
        <dbReference type="EMBL" id="GAB48627.1"/>
    </source>
</evidence>
<keyword evidence="4" id="KW-1185">Reference proteome</keyword>
<dbReference type="EMBL" id="BAFE01000056">
    <property type="protein sequence ID" value="GAB48627.1"/>
    <property type="molecule type" value="Genomic_DNA"/>
</dbReference>
<feature type="compositionally biased region" description="Low complexity" evidence="1">
    <location>
        <begin position="251"/>
        <end position="279"/>
    </location>
</feature>
<protein>
    <recommendedName>
        <fullName evidence="2">Flagellar hook-associated protein FlgK helical domain-containing protein</fullName>
    </recommendedName>
</protein>
<comment type="caution">
    <text evidence="3">The sequence shown here is derived from an EMBL/GenBank/DDBJ whole genome shotgun (WGS) entry which is preliminary data.</text>
</comment>
<feature type="domain" description="Flagellar hook-associated protein FlgK helical" evidence="2">
    <location>
        <begin position="112"/>
        <end position="230"/>
    </location>
</feature>
<dbReference type="Proteomes" id="UP000004367">
    <property type="component" value="Unassembled WGS sequence"/>
</dbReference>
<organism evidence="3 4">
    <name type="scientific">Mobilicoccus pelagius NBRC 104925</name>
    <dbReference type="NCBI Taxonomy" id="1089455"/>
    <lineage>
        <taxon>Bacteria</taxon>
        <taxon>Bacillati</taxon>
        <taxon>Actinomycetota</taxon>
        <taxon>Actinomycetes</taxon>
        <taxon>Micrococcales</taxon>
        <taxon>Dermatophilaceae</taxon>
        <taxon>Mobilicoccus</taxon>
    </lineage>
</organism>
<feature type="compositionally biased region" description="Low complexity" evidence="1">
    <location>
        <begin position="302"/>
        <end position="314"/>
    </location>
</feature>
<reference evidence="3 4" key="1">
    <citation type="submission" date="2012-02" db="EMBL/GenBank/DDBJ databases">
        <title>Whole genome shotgun sequence of Mobilicoccus pelagius NBRC 104925.</title>
        <authorList>
            <person name="Yoshida Y."/>
            <person name="Hosoyama A."/>
            <person name="Tsuchikane K."/>
            <person name="Katsumata H."/>
            <person name="Yamazaki S."/>
            <person name="Fujita N."/>
        </authorList>
    </citation>
    <scope>NUCLEOTIDE SEQUENCE [LARGE SCALE GENOMIC DNA]</scope>
    <source>
        <strain evidence="3 4">NBRC 104925</strain>
    </source>
</reference>
<dbReference type="RefSeq" id="WP_009482525.1">
    <property type="nucleotide sequence ID" value="NZ_BAFE01000056.1"/>
</dbReference>